<evidence type="ECO:0000313" key="4">
    <source>
        <dbReference type="Proteomes" id="UP000574067"/>
    </source>
</evidence>
<dbReference type="Proteomes" id="UP000574067">
    <property type="component" value="Unassembled WGS sequence"/>
</dbReference>
<dbReference type="Pfam" id="PF07589">
    <property type="entry name" value="PEP-CTERM"/>
    <property type="match status" value="1"/>
</dbReference>
<evidence type="ECO:0000256" key="1">
    <source>
        <dbReference type="SAM" id="SignalP"/>
    </source>
</evidence>
<protein>
    <submittedName>
        <fullName evidence="3">PEP-CTERM sorting domain-containing protein</fullName>
    </submittedName>
</protein>
<sequence>MSSLKAAVAALSLVASSLAGAAIIDHGTYTTDTRLRLDYLDVGLLHGTYANFSSGVVFGGRTWMLATPGQIAHTWSDATGLSLIRADILSGDNDMTRAAVATLFRLFDGVTGDVGQAGERVIGNYAVDGYYQFIRGGSLATHTVFDDSHFVTDTEGSHSAWLVSQAPAVPEPSVLVLATLGVLGVGVACRTRR</sequence>
<name>A0A848F5C5_9BURK</name>
<feature type="domain" description="Ice-binding protein C-terminal" evidence="2">
    <location>
        <begin position="168"/>
        <end position="193"/>
    </location>
</feature>
<accession>A0A848F5C5</accession>
<comment type="caution">
    <text evidence="3">The sequence shown here is derived from an EMBL/GenBank/DDBJ whole genome shotgun (WGS) entry which is preliminary data.</text>
</comment>
<proteinExistence type="predicted"/>
<gene>
    <name evidence="3" type="ORF">HHL10_02730</name>
</gene>
<keyword evidence="4" id="KW-1185">Reference proteome</keyword>
<dbReference type="AlphaFoldDB" id="A0A848F5C5"/>
<evidence type="ECO:0000313" key="3">
    <source>
        <dbReference type="EMBL" id="NML13895.1"/>
    </source>
</evidence>
<dbReference type="EMBL" id="JABBFW010000001">
    <property type="protein sequence ID" value="NML13895.1"/>
    <property type="molecule type" value="Genomic_DNA"/>
</dbReference>
<feature type="chain" id="PRO_5032623375" evidence="1">
    <location>
        <begin position="22"/>
        <end position="193"/>
    </location>
</feature>
<organism evidence="3 4">
    <name type="scientific">Azohydromonas caseinilytica</name>
    <dbReference type="NCBI Taxonomy" id="2728836"/>
    <lineage>
        <taxon>Bacteria</taxon>
        <taxon>Pseudomonadati</taxon>
        <taxon>Pseudomonadota</taxon>
        <taxon>Betaproteobacteria</taxon>
        <taxon>Burkholderiales</taxon>
        <taxon>Sphaerotilaceae</taxon>
        <taxon>Azohydromonas</taxon>
    </lineage>
</organism>
<feature type="signal peptide" evidence="1">
    <location>
        <begin position="1"/>
        <end position="21"/>
    </location>
</feature>
<dbReference type="InterPro" id="IPR013424">
    <property type="entry name" value="Ice-binding_C"/>
</dbReference>
<dbReference type="RefSeq" id="WP_169158772.1">
    <property type="nucleotide sequence ID" value="NZ_JABBFW010000001.1"/>
</dbReference>
<reference evidence="3 4" key="1">
    <citation type="submission" date="2020-04" db="EMBL/GenBank/DDBJ databases">
        <title>Azohydromonas sp. isolated from soil.</title>
        <authorList>
            <person name="Dahal R.H."/>
        </authorList>
    </citation>
    <scope>NUCLEOTIDE SEQUENCE [LARGE SCALE GENOMIC DNA]</scope>
    <source>
        <strain evidence="3 4">G-1-1-14</strain>
    </source>
</reference>
<keyword evidence="1" id="KW-0732">Signal</keyword>
<evidence type="ECO:0000259" key="2">
    <source>
        <dbReference type="Pfam" id="PF07589"/>
    </source>
</evidence>